<dbReference type="PANTHER" id="PTHR22911:SF6">
    <property type="entry name" value="SOLUTE CARRIER FAMILY 35 MEMBER G1"/>
    <property type="match status" value="1"/>
</dbReference>
<organism evidence="8 9">
    <name type="scientific">Blautia parvula</name>
    <dbReference type="NCBI Taxonomy" id="2877527"/>
    <lineage>
        <taxon>Bacteria</taxon>
        <taxon>Bacillati</taxon>
        <taxon>Bacillota</taxon>
        <taxon>Clostridia</taxon>
        <taxon>Lachnospirales</taxon>
        <taxon>Lachnospiraceae</taxon>
        <taxon>Blautia</taxon>
    </lineage>
</organism>
<keyword evidence="3 6" id="KW-0812">Transmembrane</keyword>
<feature type="transmembrane region" description="Helical" evidence="6">
    <location>
        <begin position="98"/>
        <end position="114"/>
    </location>
</feature>
<sequence>MKQRQKGILCILMAAFCFALMNTFVRLSGDLPSVQKSFFRNLVAAAFAGSILIKNKAWYSGKKGNMKYLLCRAVFGTAGILCNFYAVDHLVLADASMLNKMSPFFAIIFSLFLLKEKPNKLQVGAVILAFAGSLMIVKPTGTGMSFLPALIGLAGGMAAGLAYTMVRVLGGRGEKGPFIVFFFSCFSCLVTLPYLLFFYHPMSHMQLLYLLLAGAAAAGGQFSITAAYCFAPAKEISVYDYSQVIFSAVLGFILFSQVPDVLSILGYLIICAMAVWMYLYNTGKLGNAGAMGRSR</sequence>
<feature type="transmembrane region" description="Helical" evidence="6">
    <location>
        <begin position="206"/>
        <end position="231"/>
    </location>
</feature>
<feature type="transmembrane region" description="Helical" evidence="6">
    <location>
        <begin position="261"/>
        <end position="280"/>
    </location>
</feature>
<reference evidence="8 9" key="1">
    <citation type="submission" date="2024-04" db="EMBL/GenBank/DDBJ databases">
        <title>Defined microbial consortia suppress multidrug-resistant proinflammatory Enterobacteriaceae via ecological control.</title>
        <authorList>
            <person name="Furuichi M."/>
            <person name="Kawaguchi T."/>
            <person name="Pust M."/>
            <person name="Yasuma K."/>
            <person name="Plichta D."/>
            <person name="Hasegawa N."/>
            <person name="Ohya T."/>
            <person name="Bhattarai S."/>
            <person name="Sasajima S."/>
            <person name="Aoto Y."/>
            <person name="Tuganbaev T."/>
            <person name="Yaginuma M."/>
            <person name="Ueda M."/>
            <person name="Okahashi N."/>
            <person name="Amafuji K."/>
            <person name="Kiridooshi Y."/>
            <person name="Sugita K."/>
            <person name="Strazar M."/>
            <person name="Skelly A."/>
            <person name="Suda W."/>
            <person name="Hattori M."/>
            <person name="Nakamoto N."/>
            <person name="Caballero S."/>
            <person name="Norman J."/>
            <person name="Olle B."/>
            <person name="Tanoue T."/>
            <person name="Arita M."/>
            <person name="Bucci V."/>
            <person name="Atarashi K."/>
            <person name="Xavier R."/>
            <person name="Honda K."/>
        </authorList>
    </citation>
    <scope>NUCLEOTIDE SEQUENCE [LARGE SCALE GENOMIC DNA]</scope>
    <source>
        <strain evidence="9">k34-0107-D12</strain>
    </source>
</reference>
<evidence type="ECO:0000313" key="8">
    <source>
        <dbReference type="EMBL" id="GAA6499249.1"/>
    </source>
</evidence>
<accession>A0ABQ0BRW2</accession>
<evidence type="ECO:0000256" key="6">
    <source>
        <dbReference type="SAM" id="Phobius"/>
    </source>
</evidence>
<evidence type="ECO:0000256" key="2">
    <source>
        <dbReference type="ARBA" id="ARBA00007362"/>
    </source>
</evidence>
<name>A0ABQ0BRW2_9FIRM</name>
<proteinExistence type="inferred from homology"/>
<keyword evidence="5 6" id="KW-0472">Membrane</keyword>
<feature type="transmembrane region" description="Helical" evidence="6">
    <location>
        <begin position="38"/>
        <end position="57"/>
    </location>
</feature>
<feature type="transmembrane region" description="Helical" evidence="6">
    <location>
        <begin position="178"/>
        <end position="200"/>
    </location>
</feature>
<dbReference type="EMBL" id="BAABZQ010000001">
    <property type="protein sequence ID" value="GAA6499249.1"/>
    <property type="molecule type" value="Genomic_DNA"/>
</dbReference>
<feature type="domain" description="EamA" evidence="7">
    <location>
        <begin position="6"/>
        <end position="137"/>
    </location>
</feature>
<gene>
    <name evidence="8" type="ORF">K340107D12_20650</name>
</gene>
<protein>
    <submittedName>
        <fullName evidence="8">DMT family transporter</fullName>
    </submittedName>
</protein>
<comment type="subcellular location">
    <subcellularLocation>
        <location evidence="1">Membrane</location>
        <topology evidence="1">Multi-pass membrane protein</topology>
    </subcellularLocation>
</comment>
<dbReference type="SUPFAM" id="SSF103481">
    <property type="entry name" value="Multidrug resistance efflux transporter EmrE"/>
    <property type="match status" value="2"/>
</dbReference>
<evidence type="ECO:0000256" key="3">
    <source>
        <dbReference type="ARBA" id="ARBA00022692"/>
    </source>
</evidence>
<evidence type="ECO:0000256" key="5">
    <source>
        <dbReference type="ARBA" id="ARBA00023136"/>
    </source>
</evidence>
<dbReference type="Proteomes" id="UP001600941">
    <property type="component" value="Unassembled WGS sequence"/>
</dbReference>
<feature type="transmembrane region" description="Helical" evidence="6">
    <location>
        <begin position="238"/>
        <end position="255"/>
    </location>
</feature>
<feature type="transmembrane region" description="Helical" evidence="6">
    <location>
        <begin position="121"/>
        <end position="140"/>
    </location>
</feature>
<feature type="transmembrane region" description="Helical" evidence="6">
    <location>
        <begin position="146"/>
        <end position="166"/>
    </location>
</feature>
<dbReference type="InterPro" id="IPR037185">
    <property type="entry name" value="EmrE-like"/>
</dbReference>
<evidence type="ECO:0000313" key="9">
    <source>
        <dbReference type="Proteomes" id="UP001600941"/>
    </source>
</evidence>
<dbReference type="PANTHER" id="PTHR22911">
    <property type="entry name" value="ACYL-MALONYL CONDENSING ENZYME-RELATED"/>
    <property type="match status" value="1"/>
</dbReference>
<comment type="caution">
    <text evidence="8">The sequence shown here is derived from an EMBL/GenBank/DDBJ whole genome shotgun (WGS) entry which is preliminary data.</text>
</comment>
<keyword evidence="9" id="KW-1185">Reference proteome</keyword>
<evidence type="ECO:0000256" key="4">
    <source>
        <dbReference type="ARBA" id="ARBA00022989"/>
    </source>
</evidence>
<keyword evidence="4 6" id="KW-1133">Transmembrane helix</keyword>
<dbReference type="InterPro" id="IPR000620">
    <property type="entry name" value="EamA_dom"/>
</dbReference>
<dbReference type="Pfam" id="PF00892">
    <property type="entry name" value="EamA"/>
    <property type="match status" value="1"/>
</dbReference>
<dbReference type="RefSeq" id="WP_103733034.1">
    <property type="nucleotide sequence ID" value="NZ_AP031413.1"/>
</dbReference>
<comment type="similarity">
    <text evidence="2">Belongs to the EamA transporter family.</text>
</comment>
<feature type="transmembrane region" description="Helical" evidence="6">
    <location>
        <begin position="69"/>
        <end position="86"/>
    </location>
</feature>
<evidence type="ECO:0000259" key="7">
    <source>
        <dbReference type="Pfam" id="PF00892"/>
    </source>
</evidence>
<evidence type="ECO:0000256" key="1">
    <source>
        <dbReference type="ARBA" id="ARBA00004141"/>
    </source>
</evidence>